<dbReference type="CDD" id="cd13832">
    <property type="entry name" value="IHF"/>
    <property type="match status" value="1"/>
</dbReference>
<reference evidence="7 8" key="1">
    <citation type="submission" date="2019-03" db="EMBL/GenBank/DDBJ databases">
        <title>Single cell metagenomics reveals metabolic interactions within the superorganism composed of flagellate Streblomastix strix and complex community of Bacteroidetes bacteria on its surface.</title>
        <authorList>
            <person name="Treitli S.C."/>
            <person name="Kolisko M."/>
            <person name="Husnik F."/>
            <person name="Keeling P."/>
            <person name="Hampl V."/>
        </authorList>
    </citation>
    <scope>NUCLEOTIDE SEQUENCE [LARGE SCALE GENOMIC DNA]</scope>
    <source>
        <strain evidence="7">St1</strain>
    </source>
</reference>
<feature type="region of interest" description="Disordered" evidence="4">
    <location>
        <begin position="244"/>
        <end position="264"/>
    </location>
</feature>
<dbReference type="AlphaFoldDB" id="A0A5M8P182"/>
<feature type="compositionally biased region" description="Polar residues" evidence="4">
    <location>
        <begin position="246"/>
        <end position="255"/>
    </location>
</feature>
<dbReference type="Proteomes" id="UP000324575">
    <property type="component" value="Unassembled WGS sequence"/>
</dbReference>
<proteinExistence type="inferred from homology"/>
<evidence type="ECO:0000313" key="7">
    <source>
        <dbReference type="EMBL" id="KAA6302142.1"/>
    </source>
</evidence>
<evidence type="ECO:0000259" key="6">
    <source>
        <dbReference type="PROSITE" id="PS51782"/>
    </source>
</evidence>
<dbReference type="PANTHER" id="PTHR33175:SF2">
    <property type="entry name" value="INTEGRATION HOST FACTOR SUBUNIT ALPHA"/>
    <property type="match status" value="1"/>
</dbReference>
<dbReference type="Gene3D" id="4.10.520.10">
    <property type="entry name" value="IHF-like DNA-binding proteins"/>
    <property type="match status" value="1"/>
</dbReference>
<dbReference type="InterPro" id="IPR010992">
    <property type="entry name" value="IHF-like_DNA-bd_dom_sf"/>
</dbReference>
<dbReference type="GO" id="GO:0003677">
    <property type="term" value="F:DNA binding"/>
    <property type="evidence" value="ECO:0007669"/>
    <property type="project" value="UniProtKB-KW"/>
</dbReference>
<dbReference type="InterPro" id="IPR018392">
    <property type="entry name" value="LysM"/>
</dbReference>
<evidence type="ECO:0000256" key="3">
    <source>
        <dbReference type="RuleBase" id="RU003939"/>
    </source>
</evidence>
<dbReference type="CDD" id="cd00118">
    <property type="entry name" value="LysM"/>
    <property type="match status" value="1"/>
</dbReference>
<keyword evidence="5" id="KW-0812">Transmembrane</keyword>
<dbReference type="InterPro" id="IPR000119">
    <property type="entry name" value="Hist_DNA-bd"/>
</dbReference>
<dbReference type="SUPFAM" id="SSF47729">
    <property type="entry name" value="IHF-like DNA-binding proteins"/>
    <property type="match status" value="1"/>
</dbReference>
<accession>A0A5M8P182</accession>
<evidence type="ECO:0000256" key="2">
    <source>
        <dbReference type="ARBA" id="ARBA00023125"/>
    </source>
</evidence>
<protein>
    <submittedName>
        <fullName evidence="7">DNA-binding protein HU</fullName>
    </submittedName>
</protein>
<feature type="transmembrane region" description="Helical" evidence="5">
    <location>
        <begin position="176"/>
        <end position="198"/>
    </location>
</feature>
<evidence type="ECO:0000256" key="4">
    <source>
        <dbReference type="SAM" id="MobiDB-lite"/>
    </source>
</evidence>
<dbReference type="GO" id="GO:0005829">
    <property type="term" value="C:cytosol"/>
    <property type="evidence" value="ECO:0007669"/>
    <property type="project" value="TreeGrafter"/>
</dbReference>
<dbReference type="Pfam" id="PF00216">
    <property type="entry name" value="Bac_DNA_binding"/>
    <property type="match status" value="1"/>
</dbReference>
<evidence type="ECO:0000313" key="8">
    <source>
        <dbReference type="Proteomes" id="UP000324575"/>
    </source>
</evidence>
<dbReference type="EMBL" id="SNRX01000010">
    <property type="protein sequence ID" value="KAA6302142.1"/>
    <property type="molecule type" value="Genomic_DNA"/>
</dbReference>
<comment type="caution">
    <text evidence="7">The sequence shown here is derived from an EMBL/GenBank/DDBJ whole genome shotgun (WGS) entry which is preliminary data.</text>
</comment>
<dbReference type="PROSITE" id="PS51782">
    <property type="entry name" value="LYSM"/>
    <property type="match status" value="1"/>
</dbReference>
<evidence type="ECO:0000256" key="5">
    <source>
        <dbReference type="SAM" id="Phobius"/>
    </source>
</evidence>
<dbReference type="InterPro" id="IPR036779">
    <property type="entry name" value="LysM_dom_sf"/>
</dbReference>
<dbReference type="PANTHER" id="PTHR33175">
    <property type="entry name" value="DNA-BINDING PROTEIN HU"/>
    <property type="match status" value="1"/>
</dbReference>
<feature type="domain" description="LysM" evidence="6">
    <location>
        <begin position="290"/>
        <end position="339"/>
    </location>
</feature>
<name>A0A5M8P182_9BACT</name>
<evidence type="ECO:0000256" key="1">
    <source>
        <dbReference type="ARBA" id="ARBA00010529"/>
    </source>
</evidence>
<dbReference type="SMART" id="SM00411">
    <property type="entry name" value="BHL"/>
    <property type="match status" value="1"/>
</dbReference>
<sequence>MNEKLNIQDLASLLSEKSGISKKESELFLREFFETISDGLLSDQLVKIKNLGSFKLIAVSDRESVDVGSGQRMIIPAHYKVSFTPDTALADAVNEPFAFFEIIDLEDDNAEDSEETDQAIETLPTVEIPSKSQIETEATTPITTQIEDVPVELPDHDFPLIEPAQTGLSKLFHKHGMWNVIGCTIVLVIIIFLICLWWKDSYREMIFPKQVKTSQVINTQIPDIADINSYEEPVLVEDTVPDTLPEDTTQQSVPNDTDVETTPIPEETVPIPVETTSAQEKRHVPQSGEQRHIVAPGETLRTIALSKYGNKVFWIYIYENNKPRISNPDHINWGTVLYLPPAAKYGIDANSPASIRKAKNWRLK</sequence>
<comment type="similarity">
    <text evidence="1 3">Belongs to the bacterial histone-like protein family.</text>
</comment>
<keyword evidence="2 7" id="KW-0238">DNA-binding</keyword>
<gene>
    <name evidence="7" type="ORF">EZS26_001743</name>
</gene>
<dbReference type="GO" id="GO:0030527">
    <property type="term" value="F:structural constituent of chromatin"/>
    <property type="evidence" value="ECO:0007669"/>
    <property type="project" value="InterPro"/>
</dbReference>
<keyword evidence="5" id="KW-1133">Transmembrane helix</keyword>
<organism evidence="7 8">
    <name type="scientific">Candidatus Ordinivivax streblomastigis</name>
    <dbReference type="NCBI Taxonomy" id="2540710"/>
    <lineage>
        <taxon>Bacteria</taxon>
        <taxon>Pseudomonadati</taxon>
        <taxon>Bacteroidota</taxon>
        <taxon>Bacteroidia</taxon>
        <taxon>Bacteroidales</taxon>
        <taxon>Candidatus Ordinivivax</taxon>
    </lineage>
</organism>
<keyword evidence="5" id="KW-0472">Membrane</keyword>
<dbReference type="Gene3D" id="3.10.350.10">
    <property type="entry name" value="LysM domain"/>
    <property type="match status" value="1"/>
</dbReference>